<evidence type="ECO:0000256" key="1">
    <source>
        <dbReference type="ARBA" id="ARBA00001974"/>
    </source>
</evidence>
<dbReference type="InterPro" id="IPR011601">
    <property type="entry name" value="MurB_C"/>
</dbReference>
<dbReference type="HAMAP" id="MF_00037">
    <property type="entry name" value="MurB"/>
    <property type="match status" value="1"/>
</dbReference>
<evidence type="ECO:0000256" key="14">
    <source>
        <dbReference type="ARBA" id="ARBA00022984"/>
    </source>
</evidence>
<keyword evidence="16 20" id="KW-0131">Cell cycle</keyword>
<comment type="catalytic activity">
    <reaction evidence="19 20">
        <text>UDP-N-acetyl-alpha-D-muramate + NADP(+) = UDP-N-acetyl-3-O-(1-carboxyvinyl)-alpha-D-glucosamine + NADPH + H(+)</text>
        <dbReference type="Rhea" id="RHEA:12248"/>
        <dbReference type="ChEBI" id="CHEBI:15378"/>
        <dbReference type="ChEBI" id="CHEBI:57783"/>
        <dbReference type="ChEBI" id="CHEBI:58349"/>
        <dbReference type="ChEBI" id="CHEBI:68483"/>
        <dbReference type="ChEBI" id="CHEBI:70757"/>
        <dbReference type="EC" id="1.3.1.98"/>
    </reaction>
</comment>
<comment type="pathway">
    <text evidence="4 20">Cell wall biogenesis; peptidoglycan biosynthesis.</text>
</comment>
<dbReference type="Pfam" id="PF02873">
    <property type="entry name" value="MurB_C"/>
    <property type="match status" value="1"/>
</dbReference>
<dbReference type="InterPro" id="IPR006094">
    <property type="entry name" value="Oxid_FAD_bind_N"/>
</dbReference>
<evidence type="ECO:0000313" key="23">
    <source>
        <dbReference type="Proteomes" id="UP000647585"/>
    </source>
</evidence>
<reference evidence="23" key="1">
    <citation type="journal article" date="2019" name="Int. J. Syst. Evol. Microbiol.">
        <title>The Global Catalogue of Microorganisms (GCM) 10K type strain sequencing project: providing services to taxonomists for standard genome sequencing and annotation.</title>
        <authorList>
            <consortium name="The Broad Institute Genomics Platform"/>
            <consortium name="The Broad Institute Genome Sequencing Center for Infectious Disease"/>
            <person name="Wu L."/>
            <person name="Ma J."/>
        </authorList>
    </citation>
    <scope>NUCLEOTIDE SEQUENCE [LARGE SCALE GENOMIC DNA]</scope>
    <source>
        <strain evidence="23">KCTC 22157</strain>
    </source>
</reference>
<feature type="active site" description="Proton donor" evidence="20">
    <location>
        <position position="230"/>
    </location>
</feature>
<comment type="subcellular location">
    <subcellularLocation>
        <location evidence="3 20">Cytoplasm</location>
    </subcellularLocation>
</comment>
<evidence type="ECO:0000256" key="17">
    <source>
        <dbReference type="ARBA" id="ARBA00023316"/>
    </source>
</evidence>
<dbReference type="PANTHER" id="PTHR21071">
    <property type="entry name" value="UDP-N-ACETYLENOLPYRUVOYLGLUCOSAMINE REDUCTASE"/>
    <property type="match status" value="1"/>
</dbReference>
<evidence type="ECO:0000256" key="6">
    <source>
        <dbReference type="ARBA" id="ARBA00012518"/>
    </source>
</evidence>
<dbReference type="InterPro" id="IPR003170">
    <property type="entry name" value="MurB"/>
</dbReference>
<keyword evidence="12 20" id="KW-0521">NADP</keyword>
<protein>
    <recommendedName>
        <fullName evidence="7 20">UDP-N-acetylenolpyruvoylglucosamine reductase</fullName>
        <ecNumber evidence="6 20">1.3.1.98</ecNumber>
    </recommendedName>
    <alternativeName>
        <fullName evidence="18 20">UDP-N-acetylmuramate dehydrogenase</fullName>
    </alternativeName>
</protein>
<keyword evidence="23" id="KW-1185">Reference proteome</keyword>
<dbReference type="InterPro" id="IPR016169">
    <property type="entry name" value="FAD-bd_PCMH_sub2"/>
</dbReference>
<organism evidence="22 23">
    <name type="scientific">Halomonas johnsoniae</name>
    <dbReference type="NCBI Taxonomy" id="502832"/>
    <lineage>
        <taxon>Bacteria</taxon>
        <taxon>Pseudomonadati</taxon>
        <taxon>Pseudomonadota</taxon>
        <taxon>Gammaproteobacteria</taxon>
        <taxon>Oceanospirillales</taxon>
        <taxon>Halomonadaceae</taxon>
        <taxon>Halomonas</taxon>
    </lineage>
</organism>
<evidence type="ECO:0000256" key="10">
    <source>
        <dbReference type="ARBA" id="ARBA00022630"/>
    </source>
</evidence>
<dbReference type="EC" id="1.3.1.98" evidence="6 20"/>
<feature type="active site" evidence="20">
    <location>
        <position position="326"/>
    </location>
</feature>
<name>A0ABQ2WEM2_9GAMM</name>
<comment type="similarity">
    <text evidence="5 20">Belongs to the MurB family.</text>
</comment>
<evidence type="ECO:0000256" key="4">
    <source>
        <dbReference type="ARBA" id="ARBA00004752"/>
    </source>
</evidence>
<dbReference type="Gene3D" id="3.30.465.10">
    <property type="match status" value="1"/>
</dbReference>
<evidence type="ECO:0000256" key="15">
    <source>
        <dbReference type="ARBA" id="ARBA00023002"/>
    </source>
</evidence>
<gene>
    <name evidence="20 22" type="primary">murB</name>
    <name evidence="22" type="ORF">GCM10007158_11040</name>
</gene>
<evidence type="ECO:0000256" key="18">
    <source>
        <dbReference type="ARBA" id="ARBA00031026"/>
    </source>
</evidence>
<evidence type="ECO:0000256" key="8">
    <source>
        <dbReference type="ARBA" id="ARBA00022490"/>
    </source>
</evidence>
<evidence type="ECO:0000256" key="11">
    <source>
        <dbReference type="ARBA" id="ARBA00022827"/>
    </source>
</evidence>
<comment type="cofactor">
    <cofactor evidence="1 20">
        <name>FAD</name>
        <dbReference type="ChEBI" id="CHEBI:57692"/>
    </cofactor>
</comment>
<dbReference type="Gene3D" id="3.30.43.10">
    <property type="entry name" value="Uridine Diphospho-n-acetylenolpyruvylglucosamine Reductase, domain 2"/>
    <property type="match status" value="1"/>
</dbReference>
<keyword evidence="9 20" id="KW-0132">Cell division</keyword>
<feature type="domain" description="FAD-binding PCMH-type" evidence="21">
    <location>
        <begin position="14"/>
        <end position="184"/>
    </location>
</feature>
<proteinExistence type="inferred from homology"/>
<keyword evidence="14 20" id="KW-0573">Peptidoglycan synthesis</keyword>
<dbReference type="EMBL" id="BMXO01000003">
    <property type="protein sequence ID" value="GGW51676.1"/>
    <property type="molecule type" value="Genomic_DNA"/>
</dbReference>
<keyword evidence="15 20" id="KW-0560">Oxidoreductase</keyword>
<dbReference type="Gene3D" id="3.90.78.10">
    <property type="entry name" value="UDP-N-acetylenolpyruvoylglucosamine reductase, C-terminal domain"/>
    <property type="match status" value="1"/>
</dbReference>
<dbReference type="InterPro" id="IPR036635">
    <property type="entry name" value="MurB_C_sf"/>
</dbReference>
<evidence type="ECO:0000256" key="13">
    <source>
        <dbReference type="ARBA" id="ARBA00022960"/>
    </source>
</evidence>
<evidence type="ECO:0000256" key="3">
    <source>
        <dbReference type="ARBA" id="ARBA00004496"/>
    </source>
</evidence>
<keyword evidence="17 20" id="KW-0961">Cell wall biogenesis/degradation</keyword>
<evidence type="ECO:0000256" key="16">
    <source>
        <dbReference type="ARBA" id="ARBA00023306"/>
    </source>
</evidence>
<keyword evidence="8 20" id="KW-0963">Cytoplasm</keyword>
<dbReference type="Proteomes" id="UP000647585">
    <property type="component" value="Unassembled WGS sequence"/>
</dbReference>
<keyword evidence="13 20" id="KW-0133">Cell shape</keyword>
<comment type="function">
    <text evidence="2 20">Cell wall formation.</text>
</comment>
<accession>A0ABQ2WEM2</accession>
<sequence length="331" mass="35600">MASWDLTQANTLRLPCVAEQYAAPTTLAALQDVLHQARQQRRPMTLLGGGSNVLLPSQLSGVVIRPSLRQWWLERRGREVLAYVGAGVNWHALVMALAARGLWGCENLALIPGDCGAAPVQNIGAYGVELADVLAAVQVVELATGEVRWLDAEACQFGYRDSLFKRELAGKVVITQLVLRLSETPNPQLGYGDLAARVSAAPDPLEVARAVCAIRLEKLPDPAVLANAGSFFKNPLVSGDHAQRLLNDYPGMPHFPQPDGQVKLAAGWLIDQCGLKGHRQGAFGVHQHQALVLVHFGGGNRAELLAFADVVADAVAERFGVRLEAEPRVIS</sequence>
<keyword evidence="10 20" id="KW-0285">Flavoprotein</keyword>
<evidence type="ECO:0000256" key="20">
    <source>
        <dbReference type="HAMAP-Rule" id="MF_00037"/>
    </source>
</evidence>
<evidence type="ECO:0000256" key="19">
    <source>
        <dbReference type="ARBA" id="ARBA00048914"/>
    </source>
</evidence>
<evidence type="ECO:0000256" key="12">
    <source>
        <dbReference type="ARBA" id="ARBA00022857"/>
    </source>
</evidence>
<dbReference type="PANTHER" id="PTHR21071:SF4">
    <property type="entry name" value="UDP-N-ACETYLENOLPYRUVOYLGLUCOSAMINE REDUCTASE"/>
    <property type="match status" value="1"/>
</dbReference>
<evidence type="ECO:0000259" key="21">
    <source>
        <dbReference type="PROSITE" id="PS51387"/>
    </source>
</evidence>
<evidence type="ECO:0000256" key="2">
    <source>
        <dbReference type="ARBA" id="ARBA00003921"/>
    </source>
</evidence>
<dbReference type="InterPro" id="IPR016166">
    <property type="entry name" value="FAD-bd_PCMH"/>
</dbReference>
<evidence type="ECO:0000256" key="7">
    <source>
        <dbReference type="ARBA" id="ARBA00015188"/>
    </source>
</evidence>
<evidence type="ECO:0000256" key="5">
    <source>
        <dbReference type="ARBA" id="ARBA00010485"/>
    </source>
</evidence>
<evidence type="ECO:0000256" key="9">
    <source>
        <dbReference type="ARBA" id="ARBA00022618"/>
    </source>
</evidence>
<dbReference type="RefSeq" id="WP_193461207.1">
    <property type="nucleotide sequence ID" value="NZ_BMXO01000003.1"/>
</dbReference>
<dbReference type="InterPro" id="IPR016167">
    <property type="entry name" value="FAD-bd_PCMH_sub1"/>
</dbReference>
<dbReference type="InterPro" id="IPR036318">
    <property type="entry name" value="FAD-bd_PCMH-like_sf"/>
</dbReference>
<comment type="caution">
    <text evidence="22">The sequence shown here is derived from an EMBL/GenBank/DDBJ whole genome shotgun (WGS) entry which is preliminary data.</text>
</comment>
<dbReference type="SUPFAM" id="SSF56176">
    <property type="entry name" value="FAD-binding/transporter-associated domain-like"/>
    <property type="match status" value="1"/>
</dbReference>
<dbReference type="NCBIfam" id="NF000755">
    <property type="entry name" value="PRK00046.1"/>
    <property type="match status" value="1"/>
</dbReference>
<dbReference type="Pfam" id="PF01565">
    <property type="entry name" value="FAD_binding_4"/>
    <property type="match status" value="1"/>
</dbReference>
<keyword evidence="11 20" id="KW-0274">FAD</keyword>
<dbReference type="NCBIfam" id="TIGR00179">
    <property type="entry name" value="murB"/>
    <property type="match status" value="1"/>
</dbReference>
<feature type="active site" evidence="20">
    <location>
        <position position="160"/>
    </location>
</feature>
<evidence type="ECO:0000313" key="22">
    <source>
        <dbReference type="EMBL" id="GGW51676.1"/>
    </source>
</evidence>
<dbReference type="SUPFAM" id="SSF56194">
    <property type="entry name" value="Uridine diphospho-N-Acetylenolpyruvylglucosamine reductase, MurB, C-terminal domain"/>
    <property type="match status" value="1"/>
</dbReference>
<dbReference type="PROSITE" id="PS51387">
    <property type="entry name" value="FAD_PCMH"/>
    <property type="match status" value="1"/>
</dbReference>